<dbReference type="eggNOG" id="COG0834">
    <property type="taxonomic scope" value="Bacteria"/>
</dbReference>
<evidence type="ECO:0000313" key="1">
    <source>
        <dbReference type="EMBL" id="ABW67491.1"/>
    </source>
</evidence>
<dbReference type="KEGG" id="dol:Dole_1687"/>
<evidence type="ECO:0008006" key="3">
    <source>
        <dbReference type="Google" id="ProtNLM"/>
    </source>
</evidence>
<dbReference type="Proteomes" id="UP000008561">
    <property type="component" value="Chromosome"/>
</dbReference>
<protein>
    <recommendedName>
        <fullName evidence="3">Cache domain-containing protein</fullName>
    </recommendedName>
</protein>
<dbReference type="RefSeq" id="WP_012175107.1">
    <property type="nucleotide sequence ID" value="NC_009943.1"/>
</dbReference>
<proteinExistence type="predicted"/>
<dbReference type="OrthoDB" id="195732at2"/>
<dbReference type="HOGENOM" id="CLU_092389_0_0_7"/>
<dbReference type="EMBL" id="CP000859">
    <property type="protein sequence ID" value="ABW67491.1"/>
    <property type="molecule type" value="Genomic_DNA"/>
</dbReference>
<name>A9A0J1_DESOH</name>
<dbReference type="CDD" id="cd18773">
    <property type="entry name" value="PDC1_HK_sensor"/>
    <property type="match status" value="1"/>
</dbReference>
<dbReference type="Gene3D" id="3.30.450.20">
    <property type="entry name" value="PAS domain"/>
    <property type="match status" value="1"/>
</dbReference>
<dbReference type="InterPro" id="IPR029151">
    <property type="entry name" value="Sensor-like_sf"/>
</dbReference>
<reference evidence="1 2" key="1">
    <citation type="submission" date="2007-10" db="EMBL/GenBank/DDBJ databases">
        <title>Complete sequence of Desulfococcus oleovorans Hxd3.</title>
        <authorList>
            <consortium name="US DOE Joint Genome Institute"/>
            <person name="Copeland A."/>
            <person name="Lucas S."/>
            <person name="Lapidus A."/>
            <person name="Barry K."/>
            <person name="Glavina del Rio T."/>
            <person name="Dalin E."/>
            <person name="Tice H."/>
            <person name="Pitluck S."/>
            <person name="Kiss H."/>
            <person name="Brettin T."/>
            <person name="Bruce D."/>
            <person name="Detter J.C."/>
            <person name="Han C."/>
            <person name="Schmutz J."/>
            <person name="Larimer F."/>
            <person name="Land M."/>
            <person name="Hauser L."/>
            <person name="Kyrpides N."/>
            <person name="Kim E."/>
            <person name="Wawrik B."/>
            <person name="Richardson P."/>
        </authorList>
    </citation>
    <scope>NUCLEOTIDE SEQUENCE [LARGE SCALE GENOMIC DNA]</scope>
    <source>
        <strain evidence="2">DSM 6200 / JCM 39069 / Hxd3</strain>
    </source>
</reference>
<keyword evidence="2" id="KW-1185">Reference proteome</keyword>
<sequence length="181" mass="19793">MKQSIYAMVLGTIILLYGTGLAVAEQMIDLGNSAIAAFGTDPVLVDAVKKENARARTLDEIKVLDQQWAVTQAENEFVKTVLENEIADYLKDIQKQQAYYAKIFLVDNQGALVAATNKISDYWQGDEAQFTHTVATGTIQVSDVEFDPGAQTYLLQISVPVKDEGAVIGAITFGIDLRAFQ</sequence>
<accession>A9A0J1</accession>
<dbReference type="AlphaFoldDB" id="A9A0J1"/>
<evidence type="ECO:0000313" key="2">
    <source>
        <dbReference type="Proteomes" id="UP000008561"/>
    </source>
</evidence>
<dbReference type="Pfam" id="PF22673">
    <property type="entry name" value="MCP-like_PDC_1"/>
    <property type="match status" value="1"/>
</dbReference>
<dbReference type="SUPFAM" id="SSF103190">
    <property type="entry name" value="Sensory domain-like"/>
    <property type="match status" value="1"/>
</dbReference>
<organism evidence="1 2">
    <name type="scientific">Desulfosudis oleivorans (strain DSM 6200 / JCM 39069 / Hxd3)</name>
    <name type="common">Desulfococcus oleovorans</name>
    <dbReference type="NCBI Taxonomy" id="96561"/>
    <lineage>
        <taxon>Bacteria</taxon>
        <taxon>Pseudomonadati</taxon>
        <taxon>Thermodesulfobacteriota</taxon>
        <taxon>Desulfobacteria</taxon>
        <taxon>Desulfobacterales</taxon>
        <taxon>Desulfosudaceae</taxon>
        <taxon>Desulfosudis</taxon>
    </lineage>
</organism>
<gene>
    <name evidence="1" type="ordered locus">Dole_1687</name>
</gene>